<dbReference type="AlphaFoldDB" id="A0A8J3Y8D3"/>
<feature type="region of interest" description="Disordered" evidence="1">
    <location>
        <begin position="1"/>
        <end position="21"/>
    </location>
</feature>
<protein>
    <submittedName>
        <fullName evidence="3">Uncharacterized protein</fullName>
    </submittedName>
</protein>
<reference evidence="3" key="1">
    <citation type="submission" date="2021-01" db="EMBL/GenBank/DDBJ databases">
        <title>Whole genome shotgun sequence of Spirilliplanes yamanashiensis NBRC 15828.</title>
        <authorList>
            <person name="Komaki H."/>
            <person name="Tamura T."/>
        </authorList>
    </citation>
    <scope>NUCLEOTIDE SEQUENCE</scope>
    <source>
        <strain evidence="3">NBRC 15828</strain>
    </source>
</reference>
<keyword evidence="2" id="KW-0472">Membrane</keyword>
<dbReference type="EMBL" id="BOOY01000018">
    <property type="protein sequence ID" value="GIJ03204.1"/>
    <property type="molecule type" value="Genomic_DNA"/>
</dbReference>
<evidence type="ECO:0000313" key="4">
    <source>
        <dbReference type="Proteomes" id="UP000652013"/>
    </source>
</evidence>
<organism evidence="3 4">
    <name type="scientific">Spirilliplanes yamanashiensis</name>
    <dbReference type="NCBI Taxonomy" id="42233"/>
    <lineage>
        <taxon>Bacteria</taxon>
        <taxon>Bacillati</taxon>
        <taxon>Actinomycetota</taxon>
        <taxon>Actinomycetes</taxon>
        <taxon>Micromonosporales</taxon>
        <taxon>Micromonosporaceae</taxon>
        <taxon>Spirilliplanes</taxon>
    </lineage>
</organism>
<evidence type="ECO:0000256" key="1">
    <source>
        <dbReference type="SAM" id="MobiDB-lite"/>
    </source>
</evidence>
<feature type="transmembrane region" description="Helical" evidence="2">
    <location>
        <begin position="41"/>
        <end position="62"/>
    </location>
</feature>
<keyword evidence="2" id="KW-0812">Transmembrane</keyword>
<keyword evidence="2" id="KW-1133">Transmembrane helix</keyword>
<sequence>MPARLPSCAPRRPLGPPGRDSPPVCAVIVRHDGKPPIMHRYVAPLGFTIAAAWVVVLFVLAAKP</sequence>
<keyword evidence="4" id="KW-1185">Reference proteome</keyword>
<accession>A0A8J3Y8D3</accession>
<evidence type="ECO:0000313" key="3">
    <source>
        <dbReference type="EMBL" id="GIJ03204.1"/>
    </source>
</evidence>
<comment type="caution">
    <text evidence="3">The sequence shown here is derived from an EMBL/GenBank/DDBJ whole genome shotgun (WGS) entry which is preliminary data.</text>
</comment>
<dbReference type="Proteomes" id="UP000652013">
    <property type="component" value="Unassembled WGS sequence"/>
</dbReference>
<evidence type="ECO:0000256" key="2">
    <source>
        <dbReference type="SAM" id="Phobius"/>
    </source>
</evidence>
<name>A0A8J3Y8D3_9ACTN</name>
<gene>
    <name evidence="3" type="ORF">Sya03_25560</name>
</gene>
<proteinExistence type="predicted"/>